<dbReference type="PROSITE" id="PS50177">
    <property type="entry name" value="NTF2_DOMAIN"/>
    <property type="match status" value="1"/>
</dbReference>
<dbReference type="InterPro" id="IPR035979">
    <property type="entry name" value="RBD_domain_sf"/>
</dbReference>
<name>A0A6H5HCQ8_9HEMI</name>
<keyword evidence="2 3" id="KW-0694">RNA-binding</keyword>
<accession>A0A6H5HCQ8</accession>
<dbReference type="Pfam" id="PF00076">
    <property type="entry name" value="RRM_1"/>
    <property type="match status" value="1"/>
</dbReference>
<feature type="compositionally biased region" description="Low complexity" evidence="4">
    <location>
        <begin position="237"/>
        <end position="247"/>
    </location>
</feature>
<dbReference type="InterPro" id="IPR018222">
    <property type="entry name" value="Nuclear_transport_factor_2_euk"/>
</dbReference>
<dbReference type="Proteomes" id="UP000479000">
    <property type="component" value="Unassembled WGS sequence"/>
</dbReference>
<evidence type="ECO:0000313" key="8">
    <source>
        <dbReference type="Proteomes" id="UP000479000"/>
    </source>
</evidence>
<dbReference type="SUPFAM" id="SSF54928">
    <property type="entry name" value="RNA-binding domain, RBD"/>
    <property type="match status" value="1"/>
</dbReference>
<evidence type="ECO:0000259" key="6">
    <source>
        <dbReference type="PROSITE" id="PS50177"/>
    </source>
</evidence>
<dbReference type="FunFam" id="3.10.450.50:FF:000010">
    <property type="entry name" value="Ras GTPase-activating protein-binding protein"/>
    <property type="match status" value="1"/>
</dbReference>
<dbReference type="EMBL" id="CADCXU010028260">
    <property type="protein sequence ID" value="CAB0014985.1"/>
    <property type="molecule type" value="Genomic_DNA"/>
</dbReference>
<organism evidence="7 8">
    <name type="scientific">Nesidiocoris tenuis</name>
    <dbReference type="NCBI Taxonomy" id="355587"/>
    <lineage>
        <taxon>Eukaryota</taxon>
        <taxon>Metazoa</taxon>
        <taxon>Ecdysozoa</taxon>
        <taxon>Arthropoda</taxon>
        <taxon>Hexapoda</taxon>
        <taxon>Insecta</taxon>
        <taxon>Pterygota</taxon>
        <taxon>Neoptera</taxon>
        <taxon>Paraneoptera</taxon>
        <taxon>Hemiptera</taxon>
        <taxon>Heteroptera</taxon>
        <taxon>Panheteroptera</taxon>
        <taxon>Cimicomorpha</taxon>
        <taxon>Miridae</taxon>
        <taxon>Dicyphina</taxon>
        <taxon>Nesidiocoris</taxon>
    </lineage>
</organism>
<dbReference type="InterPro" id="IPR000504">
    <property type="entry name" value="RRM_dom"/>
</dbReference>
<dbReference type="Gene3D" id="3.30.70.330">
    <property type="match status" value="1"/>
</dbReference>
<dbReference type="Pfam" id="PF02136">
    <property type="entry name" value="NTF2"/>
    <property type="match status" value="1"/>
</dbReference>
<gene>
    <name evidence="7" type="ORF">NTEN_LOCUS19383</name>
</gene>
<feature type="domain" description="RRM" evidence="5">
    <location>
        <begin position="323"/>
        <end position="415"/>
    </location>
</feature>
<feature type="compositionally biased region" description="Polar residues" evidence="4">
    <location>
        <begin position="279"/>
        <end position="288"/>
    </location>
</feature>
<proteinExistence type="predicted"/>
<dbReference type="PANTHER" id="PTHR10693">
    <property type="entry name" value="RAS GTPASE-ACTIVATING PROTEIN-BINDING PROTEIN"/>
    <property type="match status" value="1"/>
</dbReference>
<reference evidence="7 8" key="1">
    <citation type="submission" date="2020-02" db="EMBL/GenBank/DDBJ databases">
        <authorList>
            <person name="Ferguson B K."/>
        </authorList>
    </citation>
    <scope>NUCLEOTIDE SEQUENCE [LARGE SCALE GENOMIC DNA]</scope>
</reference>
<comment type="subcellular location">
    <subcellularLocation>
        <location evidence="1">Cytoplasm</location>
        <location evidence="1">Stress granule</location>
    </subcellularLocation>
</comment>
<dbReference type="PANTHER" id="PTHR10693:SF20">
    <property type="entry name" value="AT27578P"/>
    <property type="match status" value="1"/>
</dbReference>
<evidence type="ECO:0008006" key="9">
    <source>
        <dbReference type="Google" id="ProtNLM"/>
    </source>
</evidence>
<dbReference type="Gene3D" id="3.10.450.50">
    <property type="match status" value="1"/>
</dbReference>
<dbReference type="GO" id="GO:0003729">
    <property type="term" value="F:mRNA binding"/>
    <property type="evidence" value="ECO:0007669"/>
    <property type="project" value="TreeGrafter"/>
</dbReference>
<dbReference type="GO" id="GO:0010494">
    <property type="term" value="C:cytoplasmic stress granule"/>
    <property type="evidence" value="ECO:0007669"/>
    <property type="project" value="UniProtKB-SubCell"/>
</dbReference>
<evidence type="ECO:0000256" key="4">
    <source>
        <dbReference type="SAM" id="MobiDB-lite"/>
    </source>
</evidence>
<dbReference type="InterPro" id="IPR012677">
    <property type="entry name" value="Nucleotide-bd_a/b_plait_sf"/>
</dbReference>
<dbReference type="CDD" id="cd00780">
    <property type="entry name" value="NTF2"/>
    <property type="match status" value="1"/>
</dbReference>
<feature type="compositionally biased region" description="Polar residues" evidence="4">
    <location>
        <begin position="311"/>
        <end position="323"/>
    </location>
</feature>
<feature type="domain" description="NTF2" evidence="6">
    <location>
        <begin position="8"/>
        <end position="128"/>
    </location>
</feature>
<protein>
    <recommendedName>
        <fullName evidence="9">NTF2 domain-containing protein</fullName>
    </recommendedName>
</protein>
<evidence type="ECO:0000256" key="1">
    <source>
        <dbReference type="ARBA" id="ARBA00004210"/>
    </source>
</evidence>
<evidence type="ECO:0000259" key="5">
    <source>
        <dbReference type="PROSITE" id="PS50102"/>
    </source>
</evidence>
<feature type="region of interest" description="Disordered" evidence="4">
    <location>
        <begin position="146"/>
        <end position="168"/>
    </location>
</feature>
<dbReference type="SUPFAM" id="SSF54427">
    <property type="entry name" value="NTF2-like"/>
    <property type="match status" value="1"/>
</dbReference>
<dbReference type="GO" id="GO:0005829">
    <property type="term" value="C:cytosol"/>
    <property type="evidence" value="ECO:0007669"/>
    <property type="project" value="TreeGrafter"/>
</dbReference>
<dbReference type="GO" id="GO:1990904">
    <property type="term" value="C:ribonucleoprotein complex"/>
    <property type="evidence" value="ECO:0007669"/>
    <property type="project" value="TreeGrafter"/>
</dbReference>
<dbReference type="AlphaFoldDB" id="A0A6H5HCQ8"/>
<keyword evidence="8" id="KW-1185">Reference proteome</keyword>
<evidence type="ECO:0000313" key="7">
    <source>
        <dbReference type="EMBL" id="CAB0014985.1"/>
    </source>
</evidence>
<dbReference type="InterPro" id="IPR002075">
    <property type="entry name" value="NTF2_dom"/>
</dbReference>
<dbReference type="PROSITE" id="PS50102">
    <property type="entry name" value="RRM"/>
    <property type="match status" value="1"/>
</dbReference>
<dbReference type="InterPro" id="IPR032710">
    <property type="entry name" value="NTF2-like_dom_sf"/>
</dbReference>
<dbReference type="OrthoDB" id="339151at2759"/>
<evidence type="ECO:0000256" key="3">
    <source>
        <dbReference type="PROSITE-ProRule" id="PRU00176"/>
    </source>
</evidence>
<sequence length="422" mass="47138">MELSPQCVGREFVRQYYTLLNEAPAHLHRFYNNSSSFIHGEPDANNRETVTVVGQKQIHQRIQELNFRDVHAKITQVDSQATLGNGVVVQVTGELSNNGQPMRRFTQTFVLASQNPKKYYVHNDIFRYQDNGPVHVQNAYTPAEPKDHLEQQVQQSPSDAPPAAHQPQLAPQTFTPHVLQQTQPLNIQHAPQQHGPPEPKTYAATLVKTGSNLPPVYYNSSPAAPVASVAPLVVQPSQPPAATQPQPFVSAPQPVETKPAEREIRTNSFGPKPPRSDGPRTSYTTPRPSNHFEDNGDYGGNGDSDRRRSGPYNSEKSQYPDSNQVFFGNVPHNATENELRELFSKFGTIVEVKLHCKNAATPIPNRSSGLTRYPNFGFITFEDASSVHTVLNSKVWRIFREKKFSRTFMSRTFTIMAYALGG</sequence>
<dbReference type="SMART" id="SM00360">
    <property type="entry name" value="RRM"/>
    <property type="match status" value="1"/>
</dbReference>
<dbReference type="InterPro" id="IPR039539">
    <property type="entry name" value="Ras_GTPase_bind_prot"/>
</dbReference>
<feature type="region of interest" description="Disordered" evidence="4">
    <location>
        <begin position="237"/>
        <end position="323"/>
    </location>
</feature>
<evidence type="ECO:0000256" key="2">
    <source>
        <dbReference type="ARBA" id="ARBA00022884"/>
    </source>
</evidence>